<reference evidence="1 2" key="1">
    <citation type="submission" date="2018-04" db="EMBL/GenBank/DDBJ databases">
        <title>Marixanthomonas spongiae HN-E44 sp. nov., isolated from a marine sponge.</title>
        <authorList>
            <person name="Luo L."/>
            <person name="Zhuang L."/>
        </authorList>
    </citation>
    <scope>NUCLEOTIDE SEQUENCE [LARGE SCALE GENOMIC DNA]</scope>
    <source>
        <strain evidence="1 2">HN-E44</strain>
    </source>
</reference>
<proteinExistence type="predicted"/>
<name>A0A2U0HXD1_9FLAO</name>
<evidence type="ECO:0000313" key="1">
    <source>
        <dbReference type="EMBL" id="PVW13532.1"/>
    </source>
</evidence>
<accession>A0A2U0HXD1</accession>
<dbReference type="PROSITE" id="PS51257">
    <property type="entry name" value="PROKAR_LIPOPROTEIN"/>
    <property type="match status" value="1"/>
</dbReference>
<dbReference type="OrthoDB" id="1489643at2"/>
<protein>
    <submittedName>
        <fullName evidence="1">Uncharacterized protein</fullName>
    </submittedName>
</protein>
<organism evidence="1 2">
    <name type="scientific">Marixanthomonas spongiae</name>
    <dbReference type="NCBI Taxonomy" id="2174845"/>
    <lineage>
        <taxon>Bacteria</taxon>
        <taxon>Pseudomonadati</taxon>
        <taxon>Bacteroidota</taxon>
        <taxon>Flavobacteriia</taxon>
        <taxon>Flavobacteriales</taxon>
        <taxon>Flavobacteriaceae</taxon>
        <taxon>Marixanthomonas</taxon>
    </lineage>
</organism>
<dbReference type="Proteomes" id="UP000245962">
    <property type="component" value="Unassembled WGS sequence"/>
</dbReference>
<gene>
    <name evidence="1" type="ORF">DDV96_12810</name>
</gene>
<dbReference type="RefSeq" id="WP_116695163.1">
    <property type="nucleotide sequence ID" value="NZ_QEHR01000008.1"/>
</dbReference>
<dbReference type="AlphaFoldDB" id="A0A2U0HXD1"/>
<comment type="caution">
    <text evidence="1">The sequence shown here is derived from an EMBL/GenBank/DDBJ whole genome shotgun (WGS) entry which is preliminary data.</text>
</comment>
<keyword evidence="2" id="KW-1185">Reference proteome</keyword>
<evidence type="ECO:0000313" key="2">
    <source>
        <dbReference type="Proteomes" id="UP000245962"/>
    </source>
</evidence>
<dbReference type="EMBL" id="QEHR01000008">
    <property type="protein sequence ID" value="PVW13532.1"/>
    <property type="molecule type" value="Genomic_DNA"/>
</dbReference>
<sequence>MRAFLFSIVALLVFSSCSSVKRNQKFIAEGDYDRAIDLAVKKLQKDKHADKNDEHIILLEEAYEKAVSEDTKRINFLKKSNESNKSQKIYFLYKRLEDRQFQIRPLLPLYSKTLGRNANFKFKDYSNEIIAAKQNYVADLYTDAIRLKNRNTIENYRNSYYVLCDIHDLQPNYKNVNTLLDETRFLGTDFVLVSLNNRTNQIIPLRLEQELLDFNTYGLNSFWTEFHSKPENGIDYTHAIDLNLRNIAISPERISETEERRSQRIKDGWEYKKDRNGDFVLDRDGNKIKVDTYKKVSALLQITVQEKAVQVAGDVVYKDLLKNRIINDYPLASDFVFENIFATYRGDKEALSTEDWTWVQNRFVPFPSNEQMVFDAGEDLKVRLKEILKNNF</sequence>